<comment type="caution">
    <text evidence="1">The sequence shown here is derived from an EMBL/GenBank/DDBJ whole genome shotgun (WGS) entry which is preliminary data.</text>
</comment>
<dbReference type="RefSeq" id="WP_166388702.1">
    <property type="nucleotide sequence ID" value="NZ_BAAATT010000020.1"/>
</dbReference>
<sequence length="237" mass="26051">MPHPPTPPTRQLDYYLLAADGSGRPEAVVVEEWVLRDDGTAIGIDNVTWTAAERSWQCTPALSRDLRADGGIRTRISAISADAAQDALELLGGGELPDERWLRGRFADFLPLPSAPLLRLGPAQAPPGFRDRHVYRILFAGDLDRHGLQCLRLWWRLEPVEPAADPSGRLVGRARREVDGHELSWELRRVGPGLGWAVDLTACLRDGPASAVPVLLRDLRQLARAHGLLPVAVERLG</sequence>
<dbReference type="Proteomes" id="UP000660339">
    <property type="component" value="Unassembled WGS sequence"/>
</dbReference>
<evidence type="ECO:0000313" key="2">
    <source>
        <dbReference type="Proteomes" id="UP000660339"/>
    </source>
</evidence>
<evidence type="ECO:0000313" key="1">
    <source>
        <dbReference type="EMBL" id="GIG18874.1"/>
    </source>
</evidence>
<organism evidence="1 2">
    <name type="scientific">Catellatospora methionotrophica</name>
    <dbReference type="NCBI Taxonomy" id="121620"/>
    <lineage>
        <taxon>Bacteria</taxon>
        <taxon>Bacillati</taxon>
        <taxon>Actinomycetota</taxon>
        <taxon>Actinomycetes</taxon>
        <taxon>Micromonosporales</taxon>
        <taxon>Micromonosporaceae</taxon>
        <taxon>Catellatospora</taxon>
    </lineage>
</organism>
<dbReference type="EMBL" id="BONJ01000045">
    <property type="protein sequence ID" value="GIG18874.1"/>
    <property type="molecule type" value="Genomic_DNA"/>
</dbReference>
<gene>
    <name evidence="1" type="ORF">Cme02nite_72060</name>
</gene>
<dbReference type="AlphaFoldDB" id="A0A8J3PJJ8"/>
<proteinExistence type="predicted"/>
<reference evidence="1" key="1">
    <citation type="submission" date="2021-01" db="EMBL/GenBank/DDBJ databases">
        <title>Whole genome shotgun sequence of Catellatospora methionotrophica NBRC 14553.</title>
        <authorList>
            <person name="Komaki H."/>
            <person name="Tamura T."/>
        </authorList>
    </citation>
    <scope>NUCLEOTIDE SEQUENCE</scope>
    <source>
        <strain evidence="1">NBRC 14553</strain>
    </source>
</reference>
<name>A0A8J3PJJ8_9ACTN</name>
<protein>
    <submittedName>
        <fullName evidence="1">Uncharacterized protein</fullName>
    </submittedName>
</protein>
<keyword evidence="2" id="KW-1185">Reference proteome</keyword>
<accession>A0A8J3PJJ8</accession>